<dbReference type="RefSeq" id="XP_062761068.1">
    <property type="nucleotide sequence ID" value="XM_062905256.1"/>
</dbReference>
<dbReference type="Proteomes" id="UP001326199">
    <property type="component" value="Unassembled WGS sequence"/>
</dbReference>
<proteinExistence type="predicted"/>
<protein>
    <recommendedName>
        <fullName evidence="4">Secreted protein</fullName>
    </recommendedName>
</protein>
<keyword evidence="1" id="KW-0472">Membrane</keyword>
<dbReference type="GeneID" id="87925190"/>
<gene>
    <name evidence="2" type="ORF">QC763_001335</name>
</gene>
<accession>A0ABR0GZK7</accession>
<feature type="transmembrane region" description="Helical" evidence="1">
    <location>
        <begin position="6"/>
        <end position="26"/>
    </location>
</feature>
<comment type="caution">
    <text evidence="2">The sequence shown here is derived from an EMBL/GenBank/DDBJ whole genome shotgun (WGS) entry which is preliminary data.</text>
</comment>
<evidence type="ECO:0000313" key="3">
    <source>
        <dbReference type="Proteomes" id="UP001326199"/>
    </source>
</evidence>
<keyword evidence="1" id="KW-0812">Transmembrane</keyword>
<reference evidence="2 3" key="1">
    <citation type="journal article" date="2023" name="bioRxiv">
        <title>High-quality genome assemblies of four members of thePodospora anserinaspecies complex.</title>
        <authorList>
            <person name="Ament-Velasquez S.L."/>
            <person name="Vogan A.A."/>
            <person name="Wallerman O."/>
            <person name="Hartmann F."/>
            <person name="Gautier V."/>
            <person name="Silar P."/>
            <person name="Giraud T."/>
            <person name="Johannesson H."/>
        </authorList>
    </citation>
    <scope>NUCLEOTIDE SEQUENCE [LARGE SCALE GENOMIC DNA]</scope>
    <source>
        <strain evidence="2 3">CBS 411.78</strain>
    </source>
</reference>
<sequence length="285" mass="32016">MTPSAQYFASGFSPVLFHFLSFLFALPHTSISCRTRYITTYLKNIPPHAGHRPETMHALSLLTLTTVALATSVPNFREDSEHISGSQRRRSAEPGNIQLHKTVIPDWADDIYLTPSPNEHLDSERLLLHQSNVKDISKERDSPSIRVDPVEVHMYTETYPSLGVERNVVCARGTVFEPEPNSLGGRVATCTRKAGKLHTQRKWSIGYDHDNKYNGMHCGQSVHVALKSFKKCRPTTDWTCVRSGEQGLGGVTVEFHTPRGCDDRRIHQAMKKASGGQIDVWCQHK</sequence>
<evidence type="ECO:0008006" key="4">
    <source>
        <dbReference type="Google" id="ProtNLM"/>
    </source>
</evidence>
<organism evidence="2 3">
    <name type="scientific">Podospora pseudopauciseta</name>
    <dbReference type="NCBI Taxonomy" id="2093780"/>
    <lineage>
        <taxon>Eukaryota</taxon>
        <taxon>Fungi</taxon>
        <taxon>Dikarya</taxon>
        <taxon>Ascomycota</taxon>
        <taxon>Pezizomycotina</taxon>
        <taxon>Sordariomycetes</taxon>
        <taxon>Sordariomycetidae</taxon>
        <taxon>Sordariales</taxon>
        <taxon>Podosporaceae</taxon>
        <taxon>Podospora</taxon>
    </lineage>
</organism>
<name>A0ABR0GZK7_9PEZI</name>
<dbReference type="EMBL" id="JAFFHB010000010">
    <property type="protein sequence ID" value="KAK4661101.1"/>
    <property type="molecule type" value="Genomic_DNA"/>
</dbReference>
<keyword evidence="1" id="KW-1133">Transmembrane helix</keyword>
<evidence type="ECO:0000256" key="1">
    <source>
        <dbReference type="SAM" id="Phobius"/>
    </source>
</evidence>
<evidence type="ECO:0000313" key="2">
    <source>
        <dbReference type="EMBL" id="KAK4661101.1"/>
    </source>
</evidence>
<keyword evidence="3" id="KW-1185">Reference proteome</keyword>